<evidence type="ECO:0008006" key="3">
    <source>
        <dbReference type="Google" id="ProtNLM"/>
    </source>
</evidence>
<dbReference type="SUPFAM" id="SSF55729">
    <property type="entry name" value="Acyl-CoA N-acyltransferases (Nat)"/>
    <property type="match status" value="1"/>
</dbReference>
<accession>A0ABR0SV29</accession>
<dbReference type="InterPro" id="IPR016181">
    <property type="entry name" value="Acyl_CoA_acyltransferase"/>
</dbReference>
<keyword evidence="2" id="KW-1185">Reference proteome</keyword>
<name>A0ABR0SV29_9HYPO</name>
<dbReference type="Gene3D" id="3.40.630.30">
    <property type="match status" value="1"/>
</dbReference>
<reference evidence="1 2" key="1">
    <citation type="submission" date="2024-01" db="EMBL/GenBank/DDBJ databases">
        <title>Complete genome of Cladobotryum mycophilum ATHUM6906.</title>
        <authorList>
            <person name="Christinaki A.C."/>
            <person name="Myridakis A.I."/>
            <person name="Kouvelis V.N."/>
        </authorList>
    </citation>
    <scope>NUCLEOTIDE SEQUENCE [LARGE SCALE GENOMIC DNA]</scope>
    <source>
        <strain evidence="1 2">ATHUM6906</strain>
    </source>
</reference>
<gene>
    <name evidence="1" type="ORF">PT974_04397</name>
</gene>
<sequence>MAVTIRPATVDDAPSMAQVHYNALELYHDFYGAFFVTHPRDLLPEATASALQNPKNVFLVAVEKGSGVTVGFVRYNVVEATPARDNEKEKESDKKAESGPTIFAVKEHLKELWERFNERGRRWISVMGRL</sequence>
<comment type="caution">
    <text evidence="1">The sequence shown here is derived from an EMBL/GenBank/DDBJ whole genome shotgun (WGS) entry which is preliminary data.</text>
</comment>
<proteinExistence type="predicted"/>
<dbReference type="EMBL" id="JAVFKD010000004">
    <property type="protein sequence ID" value="KAK5995977.1"/>
    <property type="molecule type" value="Genomic_DNA"/>
</dbReference>
<organism evidence="1 2">
    <name type="scientific">Cladobotryum mycophilum</name>
    <dbReference type="NCBI Taxonomy" id="491253"/>
    <lineage>
        <taxon>Eukaryota</taxon>
        <taxon>Fungi</taxon>
        <taxon>Dikarya</taxon>
        <taxon>Ascomycota</taxon>
        <taxon>Pezizomycotina</taxon>
        <taxon>Sordariomycetes</taxon>
        <taxon>Hypocreomycetidae</taxon>
        <taxon>Hypocreales</taxon>
        <taxon>Hypocreaceae</taxon>
        <taxon>Cladobotryum</taxon>
    </lineage>
</organism>
<evidence type="ECO:0000313" key="2">
    <source>
        <dbReference type="Proteomes" id="UP001338125"/>
    </source>
</evidence>
<evidence type="ECO:0000313" key="1">
    <source>
        <dbReference type="EMBL" id="KAK5995977.1"/>
    </source>
</evidence>
<protein>
    <recommendedName>
        <fullName evidence="3">N-acetyltransferase domain-containing protein</fullName>
    </recommendedName>
</protein>
<dbReference type="Proteomes" id="UP001338125">
    <property type="component" value="Unassembled WGS sequence"/>
</dbReference>